<evidence type="ECO:0000256" key="1">
    <source>
        <dbReference type="ARBA" id="ARBA00004606"/>
    </source>
</evidence>
<reference evidence="6" key="1">
    <citation type="submission" date="2021-03" db="EMBL/GenBank/DDBJ databases">
        <authorList>
            <consortium name="Genoscope - CEA"/>
            <person name="William W."/>
        </authorList>
    </citation>
    <scope>NUCLEOTIDE SEQUENCE</scope>
    <source>
        <strain evidence="6">Doubled-haploid Pahang</strain>
    </source>
</reference>
<dbReference type="Pfam" id="PF02485">
    <property type="entry name" value="Branch"/>
    <property type="match status" value="1"/>
</dbReference>
<name>A0A8D7B4E8_MUSAM</name>
<evidence type="ECO:0000313" key="6">
    <source>
        <dbReference type="EMBL" id="CAG1858210.1"/>
    </source>
</evidence>
<evidence type="ECO:0000256" key="5">
    <source>
        <dbReference type="ARBA" id="ARBA00023180"/>
    </source>
</evidence>
<dbReference type="PANTHER" id="PTHR45719">
    <property type="entry name" value="GLYCOSYLTRANSFERASE"/>
    <property type="match status" value="1"/>
</dbReference>
<accession>A0A8D7B4E8</accession>
<evidence type="ECO:0000256" key="4">
    <source>
        <dbReference type="ARBA" id="ARBA00023136"/>
    </source>
</evidence>
<keyword evidence="2" id="KW-0328">Glycosyltransferase</keyword>
<organism evidence="6">
    <name type="scientific">Musa acuminata subsp. malaccensis</name>
    <name type="common">Wild banana</name>
    <name type="synonym">Musa malaccensis</name>
    <dbReference type="NCBI Taxonomy" id="214687"/>
    <lineage>
        <taxon>Eukaryota</taxon>
        <taxon>Viridiplantae</taxon>
        <taxon>Streptophyta</taxon>
        <taxon>Embryophyta</taxon>
        <taxon>Tracheophyta</taxon>
        <taxon>Spermatophyta</taxon>
        <taxon>Magnoliopsida</taxon>
        <taxon>Liliopsida</taxon>
        <taxon>Zingiberales</taxon>
        <taxon>Musaceae</taxon>
        <taxon>Musa</taxon>
    </lineage>
</organism>
<keyword evidence="4" id="KW-0472">Membrane</keyword>
<evidence type="ECO:0000256" key="2">
    <source>
        <dbReference type="ARBA" id="ARBA00022676"/>
    </source>
</evidence>
<keyword evidence="3" id="KW-0808">Transferase</keyword>
<dbReference type="AlphaFoldDB" id="A0A8D7B4E8"/>
<dbReference type="InterPro" id="IPR044610">
    <property type="entry name" value="GLCAT14A/B/C"/>
</dbReference>
<dbReference type="InterPro" id="IPR003406">
    <property type="entry name" value="Glyco_trans_14"/>
</dbReference>
<sequence>MLLSLDASLLRHGVEDECLQFKGTTRAPSKGPGYPPMFAFRISGTGGEHHKILRLPMALYHPRNRYLLHLDAVEGTGASAVAATLHAAAALLKTRPYWDRFINLSASDYPAITQDDLLHAFTSLPRDLNFIDRMNPSLHLDTNTQIVSGTGNRSMPDAFKMFTGSPRVVLSRSFVEHRVLGVDNLPRCG</sequence>
<dbReference type="GO" id="GO:0015020">
    <property type="term" value="F:glucuronosyltransferase activity"/>
    <property type="evidence" value="ECO:0007669"/>
    <property type="project" value="InterPro"/>
</dbReference>
<gene>
    <name evidence="6" type="ORF">GSMUA_285050.1</name>
</gene>
<dbReference type="PANTHER" id="PTHR45719:SF39">
    <property type="entry name" value="OS04G0301700 PROTEIN"/>
    <property type="match status" value="1"/>
</dbReference>
<comment type="subcellular location">
    <subcellularLocation>
        <location evidence="1">Membrane</location>
        <topology evidence="1">Single-pass type II membrane protein</topology>
    </subcellularLocation>
</comment>
<proteinExistence type="predicted"/>
<protein>
    <submittedName>
        <fullName evidence="6">(wild Malaysian banana) hypothetical protein</fullName>
    </submittedName>
</protein>
<dbReference type="EMBL" id="HG996466">
    <property type="protein sequence ID" value="CAG1858210.1"/>
    <property type="molecule type" value="Genomic_DNA"/>
</dbReference>
<dbReference type="GO" id="GO:0016020">
    <property type="term" value="C:membrane"/>
    <property type="evidence" value="ECO:0007669"/>
    <property type="project" value="UniProtKB-SubCell"/>
</dbReference>
<evidence type="ECO:0000256" key="3">
    <source>
        <dbReference type="ARBA" id="ARBA00022679"/>
    </source>
</evidence>
<keyword evidence="5" id="KW-0325">Glycoprotein</keyword>